<name>A0A6F8XL83_9ACTN</name>
<dbReference type="RefSeq" id="WP_173033959.1">
    <property type="nucleotide sequence ID" value="NZ_AP022870.1"/>
</dbReference>
<keyword evidence="3" id="KW-1185">Reference proteome</keyword>
<reference evidence="2 3" key="1">
    <citation type="submission" date="2020-03" db="EMBL/GenBank/DDBJ databases">
        <title>Whole genome shotgun sequence of Phytohabitans flavus NBRC 107702.</title>
        <authorList>
            <person name="Komaki H."/>
            <person name="Tamura T."/>
        </authorList>
    </citation>
    <scope>NUCLEOTIDE SEQUENCE [LARGE SCALE GENOMIC DNA]</scope>
    <source>
        <strain evidence="2 3">NBRC 107702</strain>
    </source>
</reference>
<feature type="region of interest" description="Disordered" evidence="1">
    <location>
        <begin position="1"/>
        <end position="50"/>
    </location>
</feature>
<proteinExistence type="predicted"/>
<feature type="compositionally biased region" description="Polar residues" evidence="1">
    <location>
        <begin position="1"/>
        <end position="12"/>
    </location>
</feature>
<evidence type="ECO:0000256" key="1">
    <source>
        <dbReference type="SAM" id="MobiDB-lite"/>
    </source>
</evidence>
<protein>
    <submittedName>
        <fullName evidence="2">Uncharacterized protein</fullName>
    </submittedName>
</protein>
<dbReference type="EMBL" id="AP022870">
    <property type="protein sequence ID" value="BCB74541.1"/>
    <property type="molecule type" value="Genomic_DNA"/>
</dbReference>
<accession>A0A6F8XL83</accession>
<dbReference type="KEGG" id="pfla:Pflav_009510"/>
<organism evidence="2 3">
    <name type="scientific">Phytohabitans flavus</name>
    <dbReference type="NCBI Taxonomy" id="1076124"/>
    <lineage>
        <taxon>Bacteria</taxon>
        <taxon>Bacillati</taxon>
        <taxon>Actinomycetota</taxon>
        <taxon>Actinomycetes</taxon>
        <taxon>Micromonosporales</taxon>
        <taxon>Micromonosporaceae</taxon>
    </lineage>
</organism>
<dbReference type="Proteomes" id="UP000502508">
    <property type="component" value="Chromosome"/>
</dbReference>
<dbReference type="AlphaFoldDB" id="A0A6F8XL83"/>
<evidence type="ECO:0000313" key="3">
    <source>
        <dbReference type="Proteomes" id="UP000502508"/>
    </source>
</evidence>
<gene>
    <name evidence="2" type="ORF">Pflav_009510</name>
</gene>
<feature type="compositionally biased region" description="Polar residues" evidence="1">
    <location>
        <begin position="21"/>
        <end position="31"/>
    </location>
</feature>
<evidence type="ECO:0000313" key="2">
    <source>
        <dbReference type="EMBL" id="BCB74541.1"/>
    </source>
</evidence>
<sequence>MTAPAQSTPSTGQDGGVKATTVESTIQTGTGKITLKRSRSSAARPIQQNN</sequence>
<reference evidence="2 3" key="2">
    <citation type="submission" date="2020-03" db="EMBL/GenBank/DDBJ databases">
        <authorList>
            <person name="Ichikawa N."/>
            <person name="Kimura A."/>
            <person name="Kitahashi Y."/>
            <person name="Uohara A."/>
        </authorList>
    </citation>
    <scope>NUCLEOTIDE SEQUENCE [LARGE SCALE GENOMIC DNA]</scope>
    <source>
        <strain evidence="2 3">NBRC 107702</strain>
    </source>
</reference>